<dbReference type="OMA" id="VETTACN"/>
<gene>
    <name evidence="2" type="ORF">THAR02_06626</name>
</gene>
<evidence type="ECO:0000313" key="2">
    <source>
        <dbReference type="EMBL" id="KKP01268.1"/>
    </source>
</evidence>
<feature type="compositionally biased region" description="Low complexity" evidence="1">
    <location>
        <begin position="201"/>
        <end position="217"/>
    </location>
</feature>
<dbReference type="OrthoDB" id="4900446at2759"/>
<accession>A0A0F9XLN0</accession>
<feature type="compositionally biased region" description="Polar residues" evidence="1">
    <location>
        <begin position="175"/>
        <end position="200"/>
    </location>
</feature>
<name>A0A0F9XLN0_TRIHA</name>
<reference evidence="3" key="1">
    <citation type="journal article" date="2015" name="Genome Announc.">
        <title>Draft whole-genome sequence of the biocontrol agent Trichoderma harzianum T6776.</title>
        <authorList>
            <person name="Baroncelli R."/>
            <person name="Piaggeschi G."/>
            <person name="Fiorini L."/>
            <person name="Bertolini E."/>
            <person name="Zapparata A."/>
            <person name="Pe M.E."/>
            <person name="Sarrocco S."/>
            <person name="Vannacci G."/>
        </authorList>
    </citation>
    <scope>NUCLEOTIDE SEQUENCE [LARGE SCALE GENOMIC DNA]</scope>
    <source>
        <strain evidence="3">T6776</strain>
    </source>
</reference>
<comment type="caution">
    <text evidence="2">The sequence shown here is derived from an EMBL/GenBank/DDBJ whole genome shotgun (WGS) entry which is preliminary data.</text>
</comment>
<feature type="compositionally biased region" description="Low complexity" evidence="1">
    <location>
        <begin position="165"/>
        <end position="174"/>
    </location>
</feature>
<dbReference type="Proteomes" id="UP000034112">
    <property type="component" value="Unassembled WGS sequence"/>
</dbReference>
<protein>
    <submittedName>
        <fullName evidence="2">Uncharacterized protein</fullName>
    </submittedName>
</protein>
<dbReference type="EMBL" id="JOKZ01000204">
    <property type="protein sequence ID" value="KKP01268.1"/>
    <property type="molecule type" value="Genomic_DNA"/>
</dbReference>
<evidence type="ECO:0000313" key="3">
    <source>
        <dbReference type="Proteomes" id="UP000034112"/>
    </source>
</evidence>
<evidence type="ECO:0000256" key="1">
    <source>
        <dbReference type="SAM" id="MobiDB-lite"/>
    </source>
</evidence>
<proteinExistence type="predicted"/>
<dbReference type="AlphaFoldDB" id="A0A0F9XLN0"/>
<feature type="region of interest" description="Disordered" evidence="1">
    <location>
        <begin position="156"/>
        <end position="227"/>
    </location>
</feature>
<organism evidence="2 3">
    <name type="scientific">Trichoderma harzianum</name>
    <name type="common">Hypocrea lixii</name>
    <dbReference type="NCBI Taxonomy" id="5544"/>
    <lineage>
        <taxon>Eukaryota</taxon>
        <taxon>Fungi</taxon>
        <taxon>Dikarya</taxon>
        <taxon>Ascomycota</taxon>
        <taxon>Pezizomycotina</taxon>
        <taxon>Sordariomycetes</taxon>
        <taxon>Hypocreomycetidae</taxon>
        <taxon>Hypocreales</taxon>
        <taxon>Hypocreaceae</taxon>
        <taxon>Trichoderma</taxon>
    </lineage>
</organism>
<feature type="compositionally biased region" description="Polar residues" evidence="1">
    <location>
        <begin position="218"/>
        <end position="227"/>
    </location>
</feature>
<sequence>MGATVVNSVGTGACKTPIANVDLSDKLENNVLWGDNDILFHYSTFDAGDYISGNTAFDLAVDYSHLTDGALDDDETKISIQLLLMNQGDVVQNQEIEKFPTKDGTGPFTIKWSPDEGRYTAFSIAVNLISDSLAFDSPKIALDNIAWDHFRVDGEGNIDDGNDKTTTSAPDTTTVGNSTTRPPSSHTETSALATTSAPSRTNTTSSTFVFPSPTRTTEVQSSTSTGLAQTSAPTLFGFVAVLAAGAAFL</sequence>